<dbReference type="Gene3D" id="3.30.70.100">
    <property type="match status" value="1"/>
</dbReference>
<reference evidence="1" key="1">
    <citation type="journal article" date="2021" name="Environ. Microbiol.">
        <title>Cryptic niche differentiation of novel sediment ecotypes of Rugeria pomeroyi correlates with nitrate respiration.</title>
        <authorList>
            <person name="Lin X."/>
            <person name="McNichol J."/>
            <person name="Chu X."/>
            <person name="Qian Y."/>
            <person name="Luo H."/>
        </authorList>
    </citation>
    <scope>NUCLEOTIDE SEQUENCE</scope>
    <source>
        <strain evidence="1">SZCCDBB064</strain>
    </source>
</reference>
<evidence type="ECO:0000313" key="2">
    <source>
        <dbReference type="Proteomes" id="UP000813672"/>
    </source>
</evidence>
<sequence length="99" mass="10660">MKQTAEIVTFALAPGVTEAEFVTLSQETERFVRGLPGFQHRRLSLGADGRWTDYVVWSDAAAAAAAAKAFESADCAAALMGAIAPDSVSMRHETVLWQM</sequence>
<dbReference type="RefSeq" id="WP_234169547.1">
    <property type="nucleotide sequence ID" value="NZ_JAGPZY010000004.1"/>
</dbReference>
<comment type="caution">
    <text evidence="1">The sequence shown here is derived from an EMBL/GenBank/DDBJ whole genome shotgun (WGS) entry which is preliminary data.</text>
</comment>
<evidence type="ECO:0008006" key="3">
    <source>
        <dbReference type="Google" id="ProtNLM"/>
    </source>
</evidence>
<protein>
    <recommendedName>
        <fullName evidence="3">ABM domain-containing protein</fullName>
    </recommendedName>
</protein>
<name>A0A9Q3WNW0_9RHOB</name>
<gene>
    <name evidence="1" type="ORF">KBY27_19125</name>
</gene>
<dbReference type="EMBL" id="JAGQAF010000014">
    <property type="protein sequence ID" value="MCE8539576.1"/>
    <property type="molecule type" value="Genomic_DNA"/>
</dbReference>
<organism evidence="1 2">
    <name type="scientific">Ruegeria pomeroyi</name>
    <dbReference type="NCBI Taxonomy" id="89184"/>
    <lineage>
        <taxon>Bacteria</taxon>
        <taxon>Pseudomonadati</taxon>
        <taxon>Pseudomonadota</taxon>
        <taxon>Alphaproteobacteria</taxon>
        <taxon>Rhodobacterales</taxon>
        <taxon>Roseobacteraceae</taxon>
        <taxon>Ruegeria</taxon>
    </lineage>
</organism>
<evidence type="ECO:0000313" key="1">
    <source>
        <dbReference type="EMBL" id="MCE8539576.1"/>
    </source>
</evidence>
<accession>A0A9Q3WNW0</accession>
<proteinExistence type="predicted"/>
<dbReference type="AlphaFoldDB" id="A0A9Q3WNW0"/>
<dbReference type="Proteomes" id="UP000813672">
    <property type="component" value="Unassembled WGS sequence"/>
</dbReference>
<dbReference type="SUPFAM" id="SSF54909">
    <property type="entry name" value="Dimeric alpha+beta barrel"/>
    <property type="match status" value="1"/>
</dbReference>
<dbReference type="InterPro" id="IPR011008">
    <property type="entry name" value="Dimeric_a/b-barrel"/>
</dbReference>